<reference evidence="3" key="1">
    <citation type="submission" date="2016-10" db="EMBL/GenBank/DDBJ databases">
        <authorList>
            <person name="Varghese N."/>
            <person name="Submissions S."/>
        </authorList>
    </citation>
    <scope>NUCLEOTIDE SEQUENCE [LARGE SCALE GENOMIC DNA]</scope>
    <source>
        <strain evidence="3">OGL-20</strain>
    </source>
</reference>
<dbReference type="AlphaFoldDB" id="A0A1I0LYN1"/>
<dbReference type="InterPro" id="IPR007154">
    <property type="entry name" value="DUF356"/>
</dbReference>
<evidence type="ECO:0008006" key="4">
    <source>
        <dbReference type="Google" id="ProtNLM"/>
    </source>
</evidence>
<dbReference type="EMBL" id="FOIW01000001">
    <property type="protein sequence ID" value="SEV80942.1"/>
    <property type="molecule type" value="Genomic_DNA"/>
</dbReference>
<dbReference type="Pfam" id="PF04009">
    <property type="entry name" value="DUF356"/>
    <property type="match status" value="1"/>
</dbReference>
<evidence type="ECO:0000256" key="1">
    <source>
        <dbReference type="SAM" id="MobiDB-lite"/>
    </source>
</evidence>
<evidence type="ECO:0000313" key="2">
    <source>
        <dbReference type="EMBL" id="SEV80942.1"/>
    </source>
</evidence>
<organism evidence="2 3">
    <name type="scientific">Thermococcus thioreducens</name>
    <dbReference type="NCBI Taxonomy" id="277988"/>
    <lineage>
        <taxon>Archaea</taxon>
        <taxon>Methanobacteriati</taxon>
        <taxon>Methanobacteriota</taxon>
        <taxon>Thermococci</taxon>
        <taxon>Thermococcales</taxon>
        <taxon>Thermococcaceae</taxon>
        <taxon>Thermococcus</taxon>
    </lineage>
</organism>
<proteinExistence type="predicted"/>
<protein>
    <recommendedName>
        <fullName evidence="4">DUF356 domain-containing protein</fullName>
    </recommendedName>
</protein>
<feature type="compositionally biased region" description="Basic and acidic residues" evidence="1">
    <location>
        <begin position="139"/>
        <end position="150"/>
    </location>
</feature>
<accession>A0A1I0LYN1</accession>
<gene>
    <name evidence="2" type="ORF">SAMN05216170_0030</name>
</gene>
<feature type="region of interest" description="Disordered" evidence="1">
    <location>
        <begin position="138"/>
        <end position="157"/>
    </location>
</feature>
<name>A0A1I0LYN1_9EURY</name>
<dbReference type="Proteomes" id="UP000182125">
    <property type="component" value="Unassembled WGS sequence"/>
</dbReference>
<evidence type="ECO:0000313" key="3">
    <source>
        <dbReference type="Proteomes" id="UP000182125"/>
    </source>
</evidence>
<sequence>MKPQVRRLKRCRHKESTVMPVRNTMVLVRTDNFQKASIALADLVRYGGMQIRGDPRILPPALSDWAFEKISGEKPRRRFRAHVIAQIDLPPAKAIGRLMDIHPPAHVLVIPPDTEVWEELMRLWGSFEKLRGFHPPKRTKAEELRKKREEEEGLEEF</sequence>